<gene>
    <name evidence="5" type="ORF">GCM10009107_30110</name>
</gene>
<dbReference type="PIRSF" id="PIRSF001112">
    <property type="entry name" value="Epoxide_hydrolase"/>
    <property type="match status" value="1"/>
</dbReference>
<comment type="caution">
    <text evidence="5">The sequence shown here is derived from an EMBL/GenBank/DDBJ whole genome shotgun (WGS) entry which is preliminary data.</text>
</comment>
<dbReference type="PANTHER" id="PTHR21661">
    <property type="entry name" value="EPOXIDE HYDROLASE 1-RELATED"/>
    <property type="match status" value="1"/>
</dbReference>
<keyword evidence="6" id="KW-1185">Reference proteome</keyword>
<evidence type="ECO:0000313" key="5">
    <source>
        <dbReference type="EMBL" id="GAA0754051.1"/>
    </source>
</evidence>
<proteinExistence type="inferred from homology"/>
<accession>A0ABN1K3Y5</accession>
<comment type="similarity">
    <text evidence="1">Belongs to the peptidase S33 family.</text>
</comment>
<evidence type="ECO:0000256" key="1">
    <source>
        <dbReference type="ARBA" id="ARBA00010088"/>
    </source>
</evidence>
<organism evidence="5 6">
    <name type="scientific">Ideonella azotifigens</name>
    <dbReference type="NCBI Taxonomy" id="513160"/>
    <lineage>
        <taxon>Bacteria</taxon>
        <taxon>Pseudomonadati</taxon>
        <taxon>Pseudomonadota</taxon>
        <taxon>Betaproteobacteria</taxon>
        <taxon>Burkholderiales</taxon>
        <taxon>Sphaerotilaceae</taxon>
        <taxon>Ideonella</taxon>
    </lineage>
</organism>
<dbReference type="InterPro" id="IPR010497">
    <property type="entry name" value="Epoxide_hydro_N"/>
</dbReference>
<dbReference type="Pfam" id="PF06441">
    <property type="entry name" value="EHN"/>
    <property type="match status" value="1"/>
</dbReference>
<dbReference type="EMBL" id="BAAAEW010000019">
    <property type="protein sequence ID" value="GAA0754051.1"/>
    <property type="molecule type" value="Genomic_DNA"/>
</dbReference>
<dbReference type="PROSITE" id="PS51318">
    <property type="entry name" value="TAT"/>
    <property type="match status" value="1"/>
</dbReference>
<reference evidence="5 6" key="1">
    <citation type="journal article" date="2019" name="Int. J. Syst. Evol. Microbiol.">
        <title>The Global Catalogue of Microorganisms (GCM) 10K type strain sequencing project: providing services to taxonomists for standard genome sequencing and annotation.</title>
        <authorList>
            <consortium name="The Broad Institute Genomics Platform"/>
            <consortium name="The Broad Institute Genome Sequencing Center for Infectious Disease"/>
            <person name="Wu L."/>
            <person name="Ma J."/>
        </authorList>
    </citation>
    <scope>NUCLEOTIDE SEQUENCE [LARGE SCALE GENOMIC DNA]</scope>
    <source>
        <strain evidence="5 6">JCM 15503</strain>
    </source>
</reference>
<dbReference type="Gene3D" id="3.40.50.1820">
    <property type="entry name" value="alpha/beta hydrolase"/>
    <property type="match status" value="1"/>
</dbReference>
<dbReference type="PRINTS" id="PR00412">
    <property type="entry name" value="EPOXHYDRLASE"/>
</dbReference>
<dbReference type="PANTHER" id="PTHR21661:SF35">
    <property type="entry name" value="EPOXIDE HYDROLASE"/>
    <property type="match status" value="1"/>
</dbReference>
<dbReference type="GO" id="GO:0016787">
    <property type="term" value="F:hydrolase activity"/>
    <property type="evidence" value="ECO:0007669"/>
    <property type="project" value="UniProtKB-KW"/>
</dbReference>
<dbReference type="InterPro" id="IPR016292">
    <property type="entry name" value="Epoxide_hydrolase"/>
</dbReference>
<evidence type="ECO:0000313" key="6">
    <source>
        <dbReference type="Proteomes" id="UP001500279"/>
    </source>
</evidence>
<dbReference type="RefSeq" id="WP_141287457.1">
    <property type="nucleotide sequence ID" value="NZ_BAAAEW010000019.1"/>
</dbReference>
<protein>
    <submittedName>
        <fullName evidence="5">Epoxide hydrolase</fullName>
    </submittedName>
</protein>
<dbReference type="InterPro" id="IPR029058">
    <property type="entry name" value="AB_hydrolase_fold"/>
</dbReference>
<dbReference type="SUPFAM" id="SSF53474">
    <property type="entry name" value="alpha/beta-Hydrolases"/>
    <property type="match status" value="1"/>
</dbReference>
<keyword evidence="2" id="KW-0058">Aromatic hydrocarbons catabolism</keyword>
<evidence type="ECO:0000256" key="2">
    <source>
        <dbReference type="ARBA" id="ARBA00022797"/>
    </source>
</evidence>
<name>A0ABN1K3Y5_9BURK</name>
<dbReference type="InterPro" id="IPR000639">
    <property type="entry name" value="Epox_hydrolase-like"/>
</dbReference>
<feature type="domain" description="Epoxide hydrolase N-terminal" evidence="4">
    <location>
        <begin position="54"/>
        <end position="158"/>
    </location>
</feature>
<evidence type="ECO:0000259" key="4">
    <source>
        <dbReference type="Pfam" id="PF06441"/>
    </source>
</evidence>
<sequence length="431" mass="48382">MSDVLKRLSAENIPRRDAVLGIVRGASAAAFTTSLLSQATAFAGQAAGVPEAIMPFRVAVPQTDIDDLKRRLAMMRWPERETVSDWSQGVPLDTAKRVVKYWHDEYDWRRFERQINGYPQFRTRIDDLDIHFIHVKSKHPGALPVIMSHGWPGSVVEFLKVIGPLTDPTAYGGRAEEAFDVVIPSLPGFGWSGKPTETGWDVVRTAKAWGVLMKRLGYDRWVAQGGDWGSGVTHALGHVKPDGLVAAHVNWAFVFPDKLPVDPTAEERYAMDRAAQFTGDWAGYFREQATRPQTIGYPLVDSPGGLALWIYEKFQAWTDNPGSVDKVLTMDEMLDDISVYWFTDTAASSARFYWENTRKGSASFNAGVIDLPMAATMFPKEIFTTPKSWAEAHWPHLIYWNKVDRGGHFAAFEQPAIFTEELRKAFQTVRA</sequence>
<dbReference type="InterPro" id="IPR006311">
    <property type="entry name" value="TAT_signal"/>
</dbReference>
<keyword evidence="3 5" id="KW-0378">Hydrolase</keyword>
<evidence type="ECO:0000256" key="3">
    <source>
        <dbReference type="ARBA" id="ARBA00022801"/>
    </source>
</evidence>
<dbReference type="Proteomes" id="UP001500279">
    <property type="component" value="Unassembled WGS sequence"/>
</dbReference>